<proteinExistence type="predicted"/>
<name>A0A2T2NZ95_CORCC</name>
<dbReference type="AlphaFoldDB" id="A0A2T2NZ95"/>
<gene>
    <name evidence="1" type="ORF">BS50DRAFT_570250</name>
</gene>
<evidence type="ECO:0000313" key="2">
    <source>
        <dbReference type="Proteomes" id="UP000240883"/>
    </source>
</evidence>
<organism evidence="1 2">
    <name type="scientific">Corynespora cassiicola Philippines</name>
    <dbReference type="NCBI Taxonomy" id="1448308"/>
    <lineage>
        <taxon>Eukaryota</taxon>
        <taxon>Fungi</taxon>
        <taxon>Dikarya</taxon>
        <taxon>Ascomycota</taxon>
        <taxon>Pezizomycotina</taxon>
        <taxon>Dothideomycetes</taxon>
        <taxon>Pleosporomycetidae</taxon>
        <taxon>Pleosporales</taxon>
        <taxon>Corynesporascaceae</taxon>
        <taxon>Corynespora</taxon>
    </lineage>
</organism>
<keyword evidence="2" id="KW-1185">Reference proteome</keyword>
<evidence type="ECO:0000313" key="1">
    <source>
        <dbReference type="EMBL" id="PSN70744.1"/>
    </source>
</evidence>
<protein>
    <submittedName>
        <fullName evidence="1">Uncharacterized protein</fullName>
    </submittedName>
</protein>
<dbReference type="Proteomes" id="UP000240883">
    <property type="component" value="Unassembled WGS sequence"/>
</dbReference>
<reference evidence="1 2" key="1">
    <citation type="journal article" date="2018" name="Front. Microbiol.">
        <title>Genome-Wide Analysis of Corynespora cassiicola Leaf Fall Disease Putative Effectors.</title>
        <authorList>
            <person name="Lopez D."/>
            <person name="Ribeiro S."/>
            <person name="Label P."/>
            <person name="Fumanal B."/>
            <person name="Venisse J.S."/>
            <person name="Kohler A."/>
            <person name="de Oliveira R.R."/>
            <person name="Labutti K."/>
            <person name="Lipzen A."/>
            <person name="Lail K."/>
            <person name="Bauer D."/>
            <person name="Ohm R.A."/>
            <person name="Barry K.W."/>
            <person name="Spatafora J."/>
            <person name="Grigoriev I.V."/>
            <person name="Martin F.M."/>
            <person name="Pujade-Renaud V."/>
        </authorList>
    </citation>
    <scope>NUCLEOTIDE SEQUENCE [LARGE SCALE GENOMIC DNA]</scope>
    <source>
        <strain evidence="1 2">Philippines</strain>
    </source>
</reference>
<sequence length="136" mass="15681">MHHPWKSPLALPPRIKNTQNIPKFPLPLWDEPSALPEPDEFSEHVVCSVSFQRDSQHRCIQNVRWKEPVGLGSILAIAITQDGLKRLRPKIRHGIRRYMIYARVWRRSSCDFSVVHANGVQAEVSPKSHEGEGRFQ</sequence>
<accession>A0A2T2NZ95</accession>
<dbReference type="EMBL" id="KZ678131">
    <property type="protein sequence ID" value="PSN70744.1"/>
    <property type="molecule type" value="Genomic_DNA"/>
</dbReference>